<accession>A0A6N4XNJ5</accession>
<keyword evidence="2" id="KW-1185">Reference proteome</keyword>
<evidence type="ECO:0000313" key="1">
    <source>
        <dbReference type="EMBL" id="CAA7386753.1"/>
    </source>
</evidence>
<protein>
    <recommendedName>
        <fullName evidence="3">HEPN AbiU2-like domain-containing protein</fullName>
    </recommendedName>
</protein>
<organism evidence="1 2">
    <name type="scientific">Chryseobacterium fistulae</name>
    <dbReference type="NCBI Taxonomy" id="2675058"/>
    <lineage>
        <taxon>Bacteria</taxon>
        <taxon>Pseudomonadati</taxon>
        <taxon>Bacteroidota</taxon>
        <taxon>Flavobacteriia</taxon>
        <taxon>Flavobacteriales</taxon>
        <taxon>Weeksellaceae</taxon>
        <taxon>Chryseobacterium group</taxon>
        <taxon>Chryseobacterium</taxon>
    </lineage>
</organism>
<dbReference type="Proteomes" id="UP000445309">
    <property type="component" value="Unassembled WGS sequence"/>
</dbReference>
<sequence>MQTINEEDKKFYESLFILFKCHQTINNLWGKLKVSSNKFLNGCEYNDTPLLYLIILEVVSYNDEYNSYFNEKKLPKYKERINQIKEINKLIFKEINKWKLKDFRNNIIAHPWRNRGKFAHPDTEEYCIPRNLLEFYLLINYINYTWSLIEVEFKNEFKYTLEYMLKISPASKGMKDYSKLNETQVNLVNQVNKKCMEFQKKYYLKVVLYDFTHLEDM</sequence>
<dbReference type="AlphaFoldDB" id="A0A6N4XNJ5"/>
<evidence type="ECO:0008006" key="3">
    <source>
        <dbReference type="Google" id="ProtNLM"/>
    </source>
</evidence>
<gene>
    <name evidence="1" type="ORF">CHRY9393_01053</name>
</gene>
<evidence type="ECO:0000313" key="2">
    <source>
        <dbReference type="Proteomes" id="UP000445309"/>
    </source>
</evidence>
<dbReference type="EMBL" id="CACVBY010000016">
    <property type="protein sequence ID" value="CAA7386753.1"/>
    <property type="molecule type" value="Genomic_DNA"/>
</dbReference>
<proteinExistence type="predicted"/>
<name>A0A6N4XNJ5_9FLAO</name>
<reference evidence="1 2" key="1">
    <citation type="submission" date="2020-01" db="EMBL/GenBank/DDBJ databases">
        <authorList>
            <person name="Rodrigo-Torres L."/>
            <person name="Arahal R. D."/>
            <person name="Lucena T."/>
        </authorList>
    </citation>
    <scope>NUCLEOTIDE SEQUENCE [LARGE SCALE GENOMIC DNA]</scope>
    <source>
        <strain evidence="1 2">CECT 9393</strain>
    </source>
</reference>
<dbReference type="RefSeq" id="WP_162072361.1">
    <property type="nucleotide sequence ID" value="NZ_CACVBY010000016.1"/>
</dbReference>